<dbReference type="GeneTree" id="ENSGT00940000158668"/>
<evidence type="ECO:0000259" key="6">
    <source>
        <dbReference type="PROSITE" id="PS50119"/>
    </source>
</evidence>
<dbReference type="InterPro" id="IPR013083">
    <property type="entry name" value="Znf_RING/FYVE/PHD"/>
</dbReference>
<evidence type="ECO:0000313" key="7">
    <source>
        <dbReference type="Ensembl" id="ENSVURP00010014052.1"/>
    </source>
</evidence>
<dbReference type="InterPro" id="IPR001841">
    <property type="entry name" value="Znf_RING"/>
</dbReference>
<evidence type="ECO:0000256" key="4">
    <source>
        <dbReference type="PROSITE-ProRule" id="PRU00024"/>
    </source>
</evidence>
<dbReference type="PROSITE" id="PS00518">
    <property type="entry name" value="ZF_RING_1"/>
    <property type="match status" value="1"/>
</dbReference>
<name>A0A4X2KYG7_VOMUR</name>
<evidence type="ECO:0000259" key="5">
    <source>
        <dbReference type="PROSITE" id="PS50089"/>
    </source>
</evidence>
<dbReference type="Proteomes" id="UP000314987">
    <property type="component" value="Unassembled WGS sequence"/>
</dbReference>
<accession>A0A4X2KYG7</accession>
<keyword evidence="1" id="KW-0479">Metal-binding</keyword>
<dbReference type="Gene3D" id="3.30.160.60">
    <property type="entry name" value="Classic Zinc Finger"/>
    <property type="match status" value="1"/>
</dbReference>
<feature type="domain" description="RING-type" evidence="5">
    <location>
        <begin position="16"/>
        <end position="57"/>
    </location>
</feature>
<keyword evidence="2 4" id="KW-0863">Zinc-finger</keyword>
<protein>
    <submittedName>
        <fullName evidence="7">Uncharacterized protein</fullName>
    </submittedName>
</protein>
<dbReference type="PANTHER" id="PTHR24103">
    <property type="entry name" value="E3 UBIQUITIN-PROTEIN LIGASE TRIM"/>
    <property type="match status" value="1"/>
</dbReference>
<dbReference type="PROSITE" id="PS50089">
    <property type="entry name" value="ZF_RING_2"/>
    <property type="match status" value="1"/>
</dbReference>
<dbReference type="PROSITE" id="PS50119">
    <property type="entry name" value="ZF_BBOX"/>
    <property type="match status" value="1"/>
</dbReference>
<dbReference type="SUPFAM" id="SSF57850">
    <property type="entry name" value="RING/U-box"/>
    <property type="match status" value="1"/>
</dbReference>
<gene>
    <name evidence="7" type="primary">LOC114041863</name>
</gene>
<dbReference type="InterPro" id="IPR050143">
    <property type="entry name" value="TRIM/RBCC"/>
</dbReference>
<dbReference type="SMART" id="SM00184">
    <property type="entry name" value="RING"/>
    <property type="match status" value="1"/>
</dbReference>
<dbReference type="Gene3D" id="3.30.40.10">
    <property type="entry name" value="Zinc/RING finger domain, C3HC4 (zinc finger)"/>
    <property type="match status" value="1"/>
</dbReference>
<dbReference type="AlphaFoldDB" id="A0A4X2KYG7"/>
<dbReference type="GO" id="GO:0008270">
    <property type="term" value="F:zinc ion binding"/>
    <property type="evidence" value="ECO:0007669"/>
    <property type="project" value="UniProtKB-KW"/>
</dbReference>
<evidence type="ECO:0000256" key="2">
    <source>
        <dbReference type="ARBA" id="ARBA00022771"/>
    </source>
</evidence>
<dbReference type="SUPFAM" id="SSF57845">
    <property type="entry name" value="B-box zinc-binding domain"/>
    <property type="match status" value="1"/>
</dbReference>
<proteinExistence type="predicted"/>
<reference evidence="7" key="2">
    <citation type="submission" date="2025-08" db="UniProtKB">
        <authorList>
            <consortium name="Ensembl"/>
        </authorList>
    </citation>
    <scope>IDENTIFICATION</scope>
</reference>
<reference evidence="7" key="3">
    <citation type="submission" date="2025-09" db="UniProtKB">
        <authorList>
            <consortium name="Ensembl"/>
        </authorList>
    </citation>
    <scope>IDENTIFICATION</scope>
</reference>
<dbReference type="InterPro" id="IPR000315">
    <property type="entry name" value="Znf_B-box"/>
</dbReference>
<dbReference type="Ensembl" id="ENSVURT00010015999.1">
    <property type="protein sequence ID" value="ENSVURP00010014052.1"/>
    <property type="gene ID" value="ENSVURG00010010789.1"/>
</dbReference>
<evidence type="ECO:0000256" key="3">
    <source>
        <dbReference type="ARBA" id="ARBA00022833"/>
    </source>
</evidence>
<dbReference type="STRING" id="29139.ENSVURP00010014052"/>
<dbReference type="Pfam" id="PF00643">
    <property type="entry name" value="zf-B_box"/>
    <property type="match status" value="1"/>
</dbReference>
<dbReference type="OMA" id="QCFEDSH"/>
<reference evidence="8" key="1">
    <citation type="submission" date="2018-12" db="EMBL/GenBank/DDBJ databases">
        <authorList>
            <person name="Yazar S."/>
        </authorList>
    </citation>
    <scope>NUCLEOTIDE SEQUENCE [LARGE SCALE GENOMIC DNA]</scope>
</reference>
<organism evidence="7 8">
    <name type="scientific">Vombatus ursinus</name>
    <name type="common">Common wombat</name>
    <dbReference type="NCBI Taxonomy" id="29139"/>
    <lineage>
        <taxon>Eukaryota</taxon>
        <taxon>Metazoa</taxon>
        <taxon>Chordata</taxon>
        <taxon>Craniata</taxon>
        <taxon>Vertebrata</taxon>
        <taxon>Euteleostomi</taxon>
        <taxon>Mammalia</taxon>
        <taxon>Metatheria</taxon>
        <taxon>Diprotodontia</taxon>
        <taxon>Vombatidae</taxon>
        <taxon>Vombatus</taxon>
    </lineage>
</organism>
<keyword evidence="3" id="KW-0862">Zinc</keyword>
<feature type="domain" description="B box-type" evidence="6">
    <location>
        <begin position="87"/>
        <end position="129"/>
    </location>
</feature>
<sequence>MATSDPVRLLQEEVTCAICLDYLHEPVTIDCGHNFCRACITRCWDEMGRRFPCPQCRARSPKRKLRPNCQLANVATAAKRLRPGMSLPQSPCPQHPGEDLWLFCRRDGATLCPACHHERAHRGHDLVVLDEEGQATRARLRGVLGSLRAQRKALEDAGTRQELQGAHLDEEAAIRRQRLGDEFEGLRHFLSKAEQDLLSSLAAAEHQAQAARRARGARLSANAQQLDRLLLEASRQRKGYWPLQVAFIKHFLCACQVLMP</sequence>
<dbReference type="InterPro" id="IPR017907">
    <property type="entry name" value="Znf_RING_CS"/>
</dbReference>
<evidence type="ECO:0000256" key="1">
    <source>
        <dbReference type="ARBA" id="ARBA00022723"/>
    </source>
</evidence>
<dbReference type="CDD" id="cd16594">
    <property type="entry name" value="RING-HC_TRIM7-like_C-IV"/>
    <property type="match status" value="1"/>
</dbReference>
<keyword evidence="8" id="KW-1185">Reference proteome</keyword>
<evidence type="ECO:0000313" key="8">
    <source>
        <dbReference type="Proteomes" id="UP000314987"/>
    </source>
</evidence>
<dbReference type="Pfam" id="PF15227">
    <property type="entry name" value="zf-C3HC4_4"/>
    <property type="match status" value="1"/>
</dbReference>